<evidence type="ECO:0000313" key="3">
    <source>
        <dbReference type="Proteomes" id="UP000518316"/>
    </source>
</evidence>
<dbReference type="Gene3D" id="1.10.260.40">
    <property type="entry name" value="lambda repressor-like DNA-binding domains"/>
    <property type="match status" value="1"/>
</dbReference>
<sequence length="267" mass="30424">MLKINKKGVGNRIFNLRKSNNLSMDDLAGRIGAGGKSTINTWEKGVTLPRPSFLKAIASEFNVSVNYLKYGSLNNYLDDLVRSDLANNSSVLDEDKDVENYLLIATDFGNIKNGAPYSGKYEKNNDEIIFNAKLSLAVGAIDSNFTEISEFLGSTLKYENDIAILKELRKWFRLSSNRKAITFLGYSRIYMNSLEEISPSVLVFNDSVEQVKENKKSYMSKWPVEKILDMVYQAKLSDWQLKAIGELGEMRTEYEQELKKLKEKYKN</sequence>
<dbReference type="PROSITE" id="PS50943">
    <property type="entry name" value="HTH_CROC1"/>
    <property type="match status" value="1"/>
</dbReference>
<keyword evidence="3" id="KW-1185">Reference proteome</keyword>
<feature type="domain" description="HTH cro/C1-type" evidence="1">
    <location>
        <begin position="15"/>
        <end position="68"/>
    </location>
</feature>
<protein>
    <submittedName>
        <fullName evidence="2">Helix-turn-helix transcriptional regulator</fullName>
    </submittedName>
</protein>
<dbReference type="InterPro" id="IPR001387">
    <property type="entry name" value="Cro/C1-type_HTH"/>
</dbReference>
<name>A0A7W3TPZ9_9LACO</name>
<gene>
    <name evidence="2" type="ORF">H5S40_00850</name>
</gene>
<organism evidence="2 3">
    <name type="scientific">Limosilactobacillus albertensis</name>
    <dbReference type="NCBI Taxonomy" id="2759752"/>
    <lineage>
        <taxon>Bacteria</taxon>
        <taxon>Bacillati</taxon>
        <taxon>Bacillota</taxon>
        <taxon>Bacilli</taxon>
        <taxon>Lactobacillales</taxon>
        <taxon>Lactobacillaceae</taxon>
        <taxon>Limosilactobacillus</taxon>
    </lineage>
</organism>
<dbReference type="CDD" id="cd00093">
    <property type="entry name" value="HTH_XRE"/>
    <property type="match status" value="1"/>
</dbReference>
<dbReference type="EMBL" id="JACIVC010000024">
    <property type="protein sequence ID" value="MBB1068745.1"/>
    <property type="molecule type" value="Genomic_DNA"/>
</dbReference>
<dbReference type="Pfam" id="PF01381">
    <property type="entry name" value="HTH_3"/>
    <property type="match status" value="1"/>
</dbReference>
<dbReference type="InterPro" id="IPR010982">
    <property type="entry name" value="Lambda_DNA-bd_dom_sf"/>
</dbReference>
<dbReference type="RefSeq" id="WP_182597486.1">
    <property type="nucleotide sequence ID" value="NZ_JACIVC010000024.1"/>
</dbReference>
<dbReference type="Proteomes" id="UP000518316">
    <property type="component" value="Unassembled WGS sequence"/>
</dbReference>
<evidence type="ECO:0000259" key="1">
    <source>
        <dbReference type="PROSITE" id="PS50943"/>
    </source>
</evidence>
<dbReference type="GO" id="GO:0003677">
    <property type="term" value="F:DNA binding"/>
    <property type="evidence" value="ECO:0007669"/>
    <property type="project" value="InterPro"/>
</dbReference>
<dbReference type="SUPFAM" id="SSF47413">
    <property type="entry name" value="lambda repressor-like DNA-binding domains"/>
    <property type="match status" value="1"/>
</dbReference>
<dbReference type="SMART" id="SM00530">
    <property type="entry name" value="HTH_XRE"/>
    <property type="match status" value="1"/>
</dbReference>
<proteinExistence type="predicted"/>
<accession>A0A7W3TPZ9</accession>
<comment type="caution">
    <text evidence="2">The sequence shown here is derived from an EMBL/GenBank/DDBJ whole genome shotgun (WGS) entry which is preliminary data.</text>
</comment>
<reference evidence="2 3" key="1">
    <citation type="submission" date="2020-07" db="EMBL/GenBank/DDBJ databases">
        <title>Description of Limosilactobacillus balticus sp. nov., Limosilactobacillus agrestis sp. nov., Limosilactobacillus albertensis sp. nov., Limosilactobacillus rudii sp. nov., Limosilactobacillus fastidiosus sp. nov., five novel Limosilactobacillus species isolated from the vertebrate gastrointestinal tract, and proposal of 6 subspecies of Limosilactobacillus reuteri adapted to the gastrointestinal tract of specific vertebrate hosts.</title>
        <authorList>
            <person name="Li F."/>
            <person name="Cheng C."/>
            <person name="Zheng J."/>
            <person name="Quevedo R.M."/>
            <person name="Li J."/>
            <person name="Roos S."/>
            <person name="Gaenzle M.G."/>
            <person name="Walter J."/>
        </authorList>
    </citation>
    <scope>NUCLEOTIDE SEQUENCE [LARGE SCALE GENOMIC DNA]</scope>
    <source>
        <strain evidence="2 3">RRLNB_1_1</strain>
    </source>
</reference>
<dbReference type="AlphaFoldDB" id="A0A7W3TPZ9"/>
<evidence type="ECO:0000313" key="2">
    <source>
        <dbReference type="EMBL" id="MBB1068745.1"/>
    </source>
</evidence>